<evidence type="ECO:0000256" key="1">
    <source>
        <dbReference type="SAM" id="MobiDB-lite"/>
    </source>
</evidence>
<sequence length="98" mass="10888">EVLNEQNAKLVKDLRIQAAVDDCNAILSRELAKKDLRIKIGVDASKANLALEFAKERRECKLLQDINANLPDQSERQHPAPVPLVVIPKREAAPSPDL</sequence>
<name>A0A7J7NZP0_9MAGN</name>
<protein>
    <submittedName>
        <fullName evidence="2">Uncharacterized protein</fullName>
    </submittedName>
</protein>
<reference evidence="2 3" key="1">
    <citation type="journal article" date="2020" name="IScience">
        <title>Genome Sequencing of the Endangered Kingdonia uniflora (Circaeasteraceae, Ranunculales) Reveals Potential Mechanisms of Evolutionary Specialization.</title>
        <authorList>
            <person name="Sun Y."/>
            <person name="Deng T."/>
            <person name="Zhang A."/>
            <person name="Moore M.J."/>
            <person name="Landis J.B."/>
            <person name="Lin N."/>
            <person name="Zhang H."/>
            <person name="Zhang X."/>
            <person name="Huang J."/>
            <person name="Zhang X."/>
            <person name="Sun H."/>
            <person name="Wang H."/>
        </authorList>
    </citation>
    <scope>NUCLEOTIDE SEQUENCE [LARGE SCALE GENOMIC DNA]</scope>
    <source>
        <strain evidence="2">TB1705</strain>
        <tissue evidence="2">Leaf</tissue>
    </source>
</reference>
<feature type="non-terminal residue" evidence="2">
    <location>
        <position position="1"/>
    </location>
</feature>
<dbReference type="EMBL" id="JACGCM010000427">
    <property type="protein sequence ID" value="KAF6172442.1"/>
    <property type="molecule type" value="Genomic_DNA"/>
</dbReference>
<dbReference type="Proteomes" id="UP000541444">
    <property type="component" value="Unassembled WGS sequence"/>
</dbReference>
<organism evidence="2 3">
    <name type="scientific">Kingdonia uniflora</name>
    <dbReference type="NCBI Taxonomy" id="39325"/>
    <lineage>
        <taxon>Eukaryota</taxon>
        <taxon>Viridiplantae</taxon>
        <taxon>Streptophyta</taxon>
        <taxon>Embryophyta</taxon>
        <taxon>Tracheophyta</taxon>
        <taxon>Spermatophyta</taxon>
        <taxon>Magnoliopsida</taxon>
        <taxon>Ranunculales</taxon>
        <taxon>Circaeasteraceae</taxon>
        <taxon>Kingdonia</taxon>
    </lineage>
</organism>
<gene>
    <name evidence="2" type="ORF">GIB67_006955</name>
</gene>
<dbReference type="AlphaFoldDB" id="A0A7J7NZP0"/>
<evidence type="ECO:0000313" key="2">
    <source>
        <dbReference type="EMBL" id="KAF6172442.1"/>
    </source>
</evidence>
<accession>A0A7J7NZP0</accession>
<feature type="region of interest" description="Disordered" evidence="1">
    <location>
        <begin position="71"/>
        <end position="98"/>
    </location>
</feature>
<proteinExistence type="predicted"/>
<evidence type="ECO:0000313" key="3">
    <source>
        <dbReference type="Proteomes" id="UP000541444"/>
    </source>
</evidence>
<comment type="caution">
    <text evidence="2">The sequence shown here is derived from an EMBL/GenBank/DDBJ whole genome shotgun (WGS) entry which is preliminary data.</text>
</comment>
<keyword evidence="3" id="KW-1185">Reference proteome</keyword>